<dbReference type="AlphaFoldDB" id="A0A562J9U2"/>
<dbReference type="OrthoDB" id="2972441at2"/>
<gene>
    <name evidence="2" type="ORF">IQ19_04867</name>
</gene>
<protein>
    <submittedName>
        <fullName evidence="2">Uncharacterized protein</fullName>
    </submittedName>
</protein>
<dbReference type="Proteomes" id="UP000318667">
    <property type="component" value="Unassembled WGS sequence"/>
</dbReference>
<keyword evidence="3" id="KW-1185">Reference proteome</keyword>
<sequence>MLEVKHHNVHDLSSKEFNFLINEKEYRSFIELLLMENTKGENGLLFKTIIENCSKIEEEFVKKEIEKMNESVNDINVWKEPAKEKYIGFKREYQKLFKQTDEESIVITLFILMTLNYVFVSYKKPDFRKFLGIRKRGLFSKQKGSS</sequence>
<evidence type="ECO:0000313" key="3">
    <source>
        <dbReference type="Proteomes" id="UP000318667"/>
    </source>
</evidence>
<reference evidence="2 3" key="1">
    <citation type="journal article" date="2015" name="Stand. Genomic Sci.">
        <title>Genomic Encyclopedia of Bacterial and Archaeal Type Strains, Phase III: the genomes of soil and plant-associated and newly described type strains.</title>
        <authorList>
            <person name="Whitman W.B."/>
            <person name="Woyke T."/>
            <person name="Klenk H.P."/>
            <person name="Zhou Y."/>
            <person name="Lilburn T.G."/>
            <person name="Beck B.J."/>
            <person name="De Vos P."/>
            <person name="Vandamme P."/>
            <person name="Eisen J.A."/>
            <person name="Garrity G."/>
            <person name="Hugenholtz P."/>
            <person name="Kyrpides N.C."/>
        </authorList>
    </citation>
    <scope>NUCLEOTIDE SEQUENCE [LARGE SCALE GENOMIC DNA]</scope>
    <source>
        <strain evidence="2 3">CGMCC 1.10115</strain>
    </source>
</reference>
<keyword evidence="1" id="KW-0472">Membrane</keyword>
<dbReference type="GeneID" id="65405941"/>
<keyword evidence="1" id="KW-1133">Transmembrane helix</keyword>
<feature type="transmembrane region" description="Helical" evidence="1">
    <location>
        <begin position="104"/>
        <end position="122"/>
    </location>
</feature>
<evidence type="ECO:0000313" key="2">
    <source>
        <dbReference type="EMBL" id="TWH79654.1"/>
    </source>
</evidence>
<organism evidence="2 3">
    <name type="scientific">Cytobacillus oceanisediminis</name>
    <dbReference type="NCBI Taxonomy" id="665099"/>
    <lineage>
        <taxon>Bacteria</taxon>
        <taxon>Bacillati</taxon>
        <taxon>Bacillota</taxon>
        <taxon>Bacilli</taxon>
        <taxon>Bacillales</taxon>
        <taxon>Bacillaceae</taxon>
        <taxon>Cytobacillus</taxon>
    </lineage>
</organism>
<name>A0A562J9U2_9BACI</name>
<evidence type="ECO:0000256" key="1">
    <source>
        <dbReference type="SAM" id="Phobius"/>
    </source>
</evidence>
<dbReference type="EMBL" id="VLKI01000022">
    <property type="protein sequence ID" value="TWH79654.1"/>
    <property type="molecule type" value="Genomic_DNA"/>
</dbReference>
<comment type="caution">
    <text evidence="2">The sequence shown here is derived from an EMBL/GenBank/DDBJ whole genome shotgun (WGS) entry which is preliminary data.</text>
</comment>
<accession>A0A562J9U2</accession>
<proteinExistence type="predicted"/>
<keyword evidence="1" id="KW-0812">Transmembrane</keyword>
<dbReference type="RefSeq" id="WP_144545689.1">
    <property type="nucleotide sequence ID" value="NZ_CBCSDC010000045.1"/>
</dbReference>